<sequence length="181" mass="20704">MLKNSLMDLVKIELKEFQWHLQNDHECISNSEIEEADIFDTVNKMVRCFGPGEAVKIAVDILRKMNQNNLAEQLENKHKQAQVEGNMKTSVLVGADSEQSLGSTSMDSKTSLYDYTEISLRLKKQLKQNCERILVGSTSMDSKTSLYDYRKISLRLKKQLKQNCERILVGWRQVAGVVGYL</sequence>
<feature type="domain" description="Pyrin" evidence="1">
    <location>
        <begin position="1"/>
        <end position="80"/>
    </location>
</feature>
<dbReference type="SUPFAM" id="SSF47986">
    <property type="entry name" value="DEATH domain"/>
    <property type="match status" value="1"/>
</dbReference>
<evidence type="ECO:0000313" key="2">
    <source>
        <dbReference type="EMBL" id="RXN36377.1"/>
    </source>
</evidence>
<accession>A0A498NY81</accession>
<dbReference type="InterPro" id="IPR011029">
    <property type="entry name" value="DEATH-like_dom_sf"/>
</dbReference>
<gene>
    <name evidence="2" type="ORF">ROHU_003008</name>
</gene>
<keyword evidence="3" id="KW-1185">Reference proteome</keyword>
<dbReference type="InterPro" id="IPR004020">
    <property type="entry name" value="DAPIN"/>
</dbReference>
<dbReference type="CDD" id="cd08321">
    <property type="entry name" value="Pyrin_ASC-like"/>
    <property type="match status" value="1"/>
</dbReference>
<reference evidence="2 3" key="1">
    <citation type="submission" date="2018-03" db="EMBL/GenBank/DDBJ databases">
        <title>Draft genome sequence of Rohu Carp (Labeo rohita).</title>
        <authorList>
            <person name="Das P."/>
            <person name="Kushwaha B."/>
            <person name="Joshi C.G."/>
            <person name="Kumar D."/>
            <person name="Nagpure N.S."/>
            <person name="Sahoo L."/>
            <person name="Das S.P."/>
            <person name="Bit A."/>
            <person name="Patnaik S."/>
            <person name="Meher P.K."/>
            <person name="Jayasankar P."/>
            <person name="Koringa P.G."/>
            <person name="Patel N.V."/>
            <person name="Hinsu A.T."/>
            <person name="Kumar R."/>
            <person name="Pandey M."/>
            <person name="Agarwal S."/>
            <person name="Srivastava S."/>
            <person name="Singh M."/>
            <person name="Iquebal M.A."/>
            <person name="Jaiswal S."/>
            <person name="Angadi U.B."/>
            <person name="Kumar N."/>
            <person name="Raza M."/>
            <person name="Shah T.M."/>
            <person name="Rai A."/>
            <person name="Jena J.K."/>
        </authorList>
    </citation>
    <scope>NUCLEOTIDE SEQUENCE [LARGE SCALE GENOMIC DNA]</scope>
    <source>
        <strain evidence="2">DASCIFA01</strain>
        <tissue evidence="2">Testis</tissue>
    </source>
</reference>
<evidence type="ECO:0000259" key="1">
    <source>
        <dbReference type="PROSITE" id="PS50824"/>
    </source>
</evidence>
<protein>
    <submittedName>
        <fullName evidence="2">LRR and PYD domains-containing 3-like protein</fullName>
    </submittedName>
</protein>
<evidence type="ECO:0000313" key="3">
    <source>
        <dbReference type="Proteomes" id="UP000290572"/>
    </source>
</evidence>
<dbReference type="Proteomes" id="UP000290572">
    <property type="component" value="Unassembled WGS sequence"/>
</dbReference>
<name>A0A498NY81_LABRO</name>
<proteinExistence type="predicted"/>
<dbReference type="PROSITE" id="PS50824">
    <property type="entry name" value="DAPIN"/>
    <property type="match status" value="1"/>
</dbReference>
<organism evidence="2 3">
    <name type="scientific">Labeo rohita</name>
    <name type="common">Indian major carp</name>
    <name type="synonym">Cyprinus rohita</name>
    <dbReference type="NCBI Taxonomy" id="84645"/>
    <lineage>
        <taxon>Eukaryota</taxon>
        <taxon>Metazoa</taxon>
        <taxon>Chordata</taxon>
        <taxon>Craniata</taxon>
        <taxon>Vertebrata</taxon>
        <taxon>Euteleostomi</taxon>
        <taxon>Actinopterygii</taxon>
        <taxon>Neopterygii</taxon>
        <taxon>Teleostei</taxon>
        <taxon>Ostariophysi</taxon>
        <taxon>Cypriniformes</taxon>
        <taxon>Cyprinidae</taxon>
        <taxon>Labeoninae</taxon>
        <taxon>Labeonini</taxon>
        <taxon>Labeo</taxon>
    </lineage>
</organism>
<dbReference type="AlphaFoldDB" id="A0A498NY81"/>
<dbReference type="Gene3D" id="1.10.533.10">
    <property type="entry name" value="Death Domain, Fas"/>
    <property type="match status" value="1"/>
</dbReference>
<dbReference type="EMBL" id="QBIY01008325">
    <property type="protein sequence ID" value="RXN36377.1"/>
    <property type="molecule type" value="Genomic_DNA"/>
</dbReference>
<dbReference type="Pfam" id="PF02758">
    <property type="entry name" value="PYRIN"/>
    <property type="match status" value="1"/>
</dbReference>
<dbReference type="SMART" id="SM01289">
    <property type="entry name" value="PYRIN"/>
    <property type="match status" value="1"/>
</dbReference>
<comment type="caution">
    <text evidence="2">The sequence shown here is derived from an EMBL/GenBank/DDBJ whole genome shotgun (WGS) entry which is preliminary data.</text>
</comment>